<evidence type="ECO:0008006" key="4">
    <source>
        <dbReference type="Google" id="ProtNLM"/>
    </source>
</evidence>
<sequence length="191" mass="20177">MTGIAFTLFLIATASSLVGLASLYLAWKTRQRPALILIGWACLTASAILFTFANGDRGLAQGGVILMSLACLLILAPLLKGVDGMHAYVRKARSETSEEAPLTAMRVLQNIWTFLVSGPIAGIAALLASAAMFRLLKPETGNPATVGVSAIILAILLWALFSVLMLMEARPIRRTIYAAGLCTVSALGAFL</sequence>
<evidence type="ECO:0000313" key="2">
    <source>
        <dbReference type="EMBL" id="MFC6196669.1"/>
    </source>
</evidence>
<proteinExistence type="predicted"/>
<organism evidence="2 3">
    <name type="scientific">Ponticaulis profundi</name>
    <dbReference type="NCBI Taxonomy" id="2665222"/>
    <lineage>
        <taxon>Bacteria</taxon>
        <taxon>Pseudomonadati</taxon>
        <taxon>Pseudomonadota</taxon>
        <taxon>Alphaproteobacteria</taxon>
        <taxon>Hyphomonadales</taxon>
        <taxon>Hyphomonadaceae</taxon>
        <taxon>Ponticaulis</taxon>
    </lineage>
</organism>
<evidence type="ECO:0000256" key="1">
    <source>
        <dbReference type="SAM" id="Phobius"/>
    </source>
</evidence>
<keyword evidence="1" id="KW-0472">Membrane</keyword>
<feature type="transmembrane region" description="Helical" evidence="1">
    <location>
        <begin position="145"/>
        <end position="167"/>
    </location>
</feature>
<keyword evidence="1" id="KW-1133">Transmembrane helix</keyword>
<dbReference type="RefSeq" id="WP_377374387.1">
    <property type="nucleotide sequence ID" value="NZ_JBHSSW010000002.1"/>
</dbReference>
<reference evidence="3" key="1">
    <citation type="journal article" date="2019" name="Int. J. Syst. Evol. Microbiol.">
        <title>The Global Catalogue of Microorganisms (GCM) 10K type strain sequencing project: providing services to taxonomists for standard genome sequencing and annotation.</title>
        <authorList>
            <consortium name="The Broad Institute Genomics Platform"/>
            <consortium name="The Broad Institute Genome Sequencing Center for Infectious Disease"/>
            <person name="Wu L."/>
            <person name="Ma J."/>
        </authorList>
    </citation>
    <scope>NUCLEOTIDE SEQUENCE [LARGE SCALE GENOMIC DNA]</scope>
    <source>
        <strain evidence="3">CGMCC-1.15741</strain>
    </source>
</reference>
<evidence type="ECO:0000313" key="3">
    <source>
        <dbReference type="Proteomes" id="UP001596303"/>
    </source>
</evidence>
<accession>A0ABW1S5Z2</accession>
<keyword evidence="1" id="KW-0812">Transmembrane</keyword>
<dbReference type="Proteomes" id="UP001596303">
    <property type="component" value="Unassembled WGS sequence"/>
</dbReference>
<feature type="transmembrane region" description="Helical" evidence="1">
    <location>
        <begin position="59"/>
        <end position="79"/>
    </location>
</feature>
<feature type="transmembrane region" description="Helical" evidence="1">
    <location>
        <begin position="34"/>
        <end position="53"/>
    </location>
</feature>
<dbReference type="EMBL" id="JBHSSW010000002">
    <property type="protein sequence ID" value="MFC6196669.1"/>
    <property type="molecule type" value="Genomic_DNA"/>
</dbReference>
<keyword evidence="3" id="KW-1185">Reference proteome</keyword>
<comment type="caution">
    <text evidence="2">The sequence shown here is derived from an EMBL/GenBank/DDBJ whole genome shotgun (WGS) entry which is preliminary data.</text>
</comment>
<feature type="transmembrane region" description="Helical" evidence="1">
    <location>
        <begin position="111"/>
        <end position="133"/>
    </location>
</feature>
<name>A0ABW1S5Z2_9PROT</name>
<protein>
    <recommendedName>
        <fullName evidence="4">Cytochrome c assembly protein domain-containing protein</fullName>
    </recommendedName>
</protein>
<feature type="transmembrane region" description="Helical" evidence="1">
    <location>
        <begin position="6"/>
        <end position="27"/>
    </location>
</feature>
<gene>
    <name evidence="2" type="ORF">ACFQDM_01190</name>
</gene>